<feature type="domain" description="Thioesterase" evidence="3">
    <location>
        <begin position="22"/>
        <end position="106"/>
    </location>
</feature>
<sequence length="147" mass="16721">MPRSDFAFAHPLRVRWAEVDAQGVVFNGHYLTYFDVGVTEYWRAAGFHYPGDFTTPDSDLFLIRAAVTYHAPAYFDDLLEICVRCARLGRSSMTYALAIYRQDTHLTDGELIYVYANPKTRTAQPLPADLRERLGRLAPAPDTTHHP</sequence>
<dbReference type="RefSeq" id="WP_211421387.1">
    <property type="nucleotide sequence ID" value="NZ_CP072642.1"/>
</dbReference>
<dbReference type="Pfam" id="PF03061">
    <property type="entry name" value="4HBT"/>
    <property type="match status" value="1"/>
</dbReference>
<name>A0ABX8B1J3_9BACT</name>
<dbReference type="CDD" id="cd00586">
    <property type="entry name" value="4HBT"/>
    <property type="match status" value="1"/>
</dbReference>
<comment type="similarity">
    <text evidence="1">Belongs to the 4-hydroxybenzoyl-CoA thioesterase family.</text>
</comment>
<accession>A0ABX8B1J3</accession>
<reference evidence="4 5" key="1">
    <citation type="submission" date="2021-03" db="EMBL/GenBank/DDBJ databases">
        <title>Genomic and phenotypic characterization of Chloracidobacterium isolates provides evidence for multiple species.</title>
        <authorList>
            <person name="Saini M.K."/>
            <person name="Costas A.M.G."/>
            <person name="Tank M."/>
            <person name="Bryant D.A."/>
        </authorList>
    </citation>
    <scope>NUCLEOTIDE SEQUENCE [LARGE SCALE GENOMIC DNA]</scope>
    <source>
        <strain evidence="4 5">N</strain>
    </source>
</reference>
<dbReference type="Gene3D" id="3.10.129.10">
    <property type="entry name" value="Hotdog Thioesterase"/>
    <property type="match status" value="1"/>
</dbReference>
<keyword evidence="5" id="KW-1185">Reference proteome</keyword>
<dbReference type="PANTHER" id="PTHR31793:SF27">
    <property type="entry name" value="NOVEL THIOESTERASE SUPERFAMILY DOMAIN AND SAPOSIN A-TYPE DOMAIN CONTAINING PROTEIN (0610012H03RIK)"/>
    <property type="match status" value="1"/>
</dbReference>
<dbReference type="EMBL" id="CP072642">
    <property type="protein sequence ID" value="QUV92956.1"/>
    <property type="molecule type" value="Genomic_DNA"/>
</dbReference>
<dbReference type="SUPFAM" id="SSF54637">
    <property type="entry name" value="Thioesterase/thiol ester dehydrase-isomerase"/>
    <property type="match status" value="1"/>
</dbReference>
<dbReference type="Proteomes" id="UP000677668">
    <property type="component" value="Chromosome 1"/>
</dbReference>
<organism evidence="4 5">
    <name type="scientific">Chloracidobacterium sp. N</name>
    <dbReference type="NCBI Taxonomy" id="2821540"/>
    <lineage>
        <taxon>Bacteria</taxon>
        <taxon>Pseudomonadati</taxon>
        <taxon>Acidobacteriota</taxon>
        <taxon>Terriglobia</taxon>
        <taxon>Terriglobales</taxon>
        <taxon>Acidobacteriaceae</taxon>
        <taxon>Chloracidobacterium</taxon>
        <taxon>Chloracidobacterium aggregatum</taxon>
    </lineage>
</organism>
<evidence type="ECO:0000313" key="4">
    <source>
        <dbReference type="EMBL" id="QUV92956.1"/>
    </source>
</evidence>
<dbReference type="InterPro" id="IPR006683">
    <property type="entry name" value="Thioestr_dom"/>
</dbReference>
<evidence type="ECO:0000256" key="1">
    <source>
        <dbReference type="ARBA" id="ARBA00005953"/>
    </source>
</evidence>
<evidence type="ECO:0000256" key="2">
    <source>
        <dbReference type="ARBA" id="ARBA00022801"/>
    </source>
</evidence>
<dbReference type="PIRSF" id="PIRSF003230">
    <property type="entry name" value="YbgC"/>
    <property type="match status" value="1"/>
</dbReference>
<dbReference type="PANTHER" id="PTHR31793">
    <property type="entry name" value="4-HYDROXYBENZOYL-COA THIOESTERASE FAMILY MEMBER"/>
    <property type="match status" value="1"/>
</dbReference>
<dbReference type="InterPro" id="IPR029069">
    <property type="entry name" value="HotDog_dom_sf"/>
</dbReference>
<keyword evidence="2" id="KW-0378">Hydrolase</keyword>
<gene>
    <name evidence="4" type="ORF">J8C05_06080</name>
</gene>
<protein>
    <submittedName>
        <fullName evidence="4">Acyl-CoA thioesterase</fullName>
    </submittedName>
</protein>
<evidence type="ECO:0000313" key="5">
    <source>
        <dbReference type="Proteomes" id="UP000677668"/>
    </source>
</evidence>
<dbReference type="InterPro" id="IPR050563">
    <property type="entry name" value="4-hydroxybenzoyl-CoA_TE"/>
</dbReference>
<dbReference type="NCBIfam" id="TIGR00051">
    <property type="entry name" value="YbgC/FadM family acyl-CoA thioesterase"/>
    <property type="match status" value="1"/>
</dbReference>
<dbReference type="InterPro" id="IPR006684">
    <property type="entry name" value="YbgC/YbaW"/>
</dbReference>
<proteinExistence type="inferred from homology"/>
<evidence type="ECO:0000259" key="3">
    <source>
        <dbReference type="Pfam" id="PF03061"/>
    </source>
</evidence>